<reference evidence="13 14" key="1">
    <citation type="submission" date="2020-07" db="EMBL/GenBank/DDBJ databases">
        <title>Complete Genome Sequence of an acetic acid bacterium, Acetobacter aceti JCM20276.</title>
        <authorList>
            <person name="Hirose Y."/>
            <person name="Mihara H."/>
        </authorList>
    </citation>
    <scope>NUCLEOTIDE SEQUENCE [LARGE SCALE GENOMIC DNA]</scope>
    <source>
        <strain evidence="13 14">JCM20276</strain>
    </source>
</reference>
<dbReference type="InterPro" id="IPR000999">
    <property type="entry name" value="RNase_III_dom"/>
</dbReference>
<evidence type="ECO:0000313" key="14">
    <source>
        <dbReference type="Proteomes" id="UP000515220"/>
    </source>
</evidence>
<comment type="cofactor">
    <cofactor evidence="9">
        <name>Mg(2+)</name>
        <dbReference type="ChEBI" id="CHEBI:18420"/>
    </cofactor>
</comment>
<accession>A0A6S6PMZ2</accession>
<comment type="similarity">
    <text evidence="2">Belongs to the ribonuclease III family.</text>
</comment>
<dbReference type="Gene3D" id="3.30.160.20">
    <property type="match status" value="1"/>
</dbReference>
<dbReference type="PANTHER" id="PTHR11207:SF0">
    <property type="entry name" value="RIBONUCLEASE 3"/>
    <property type="match status" value="1"/>
</dbReference>
<keyword evidence="9" id="KW-0479">Metal-binding</keyword>
<dbReference type="GO" id="GO:0046872">
    <property type="term" value="F:metal ion binding"/>
    <property type="evidence" value="ECO:0007669"/>
    <property type="project" value="UniProtKB-KW"/>
</dbReference>
<dbReference type="InterPro" id="IPR014720">
    <property type="entry name" value="dsRBD_dom"/>
</dbReference>
<evidence type="ECO:0000259" key="11">
    <source>
        <dbReference type="PROSITE" id="PS50137"/>
    </source>
</evidence>
<evidence type="ECO:0000256" key="2">
    <source>
        <dbReference type="ARBA" id="ARBA00010183"/>
    </source>
</evidence>
<keyword evidence="4 9" id="KW-0507">mRNA processing</keyword>
<gene>
    <name evidence="9 13" type="primary">rnc</name>
    <name evidence="13" type="ORF">AAJCM20276_07260</name>
</gene>
<comment type="catalytic activity">
    <reaction evidence="1 9">
        <text>Endonucleolytic cleavage to 5'-phosphomonoester.</text>
        <dbReference type="EC" id="3.1.26.3"/>
    </reaction>
</comment>
<keyword evidence="7 9" id="KW-0378">Hydrolase</keyword>
<dbReference type="GO" id="GO:0019843">
    <property type="term" value="F:rRNA binding"/>
    <property type="evidence" value="ECO:0007669"/>
    <property type="project" value="UniProtKB-KW"/>
</dbReference>
<dbReference type="PANTHER" id="PTHR11207">
    <property type="entry name" value="RIBONUCLEASE III"/>
    <property type="match status" value="1"/>
</dbReference>
<feature type="binding site" evidence="9">
    <location>
        <position position="140"/>
    </location>
    <ligand>
        <name>Mg(2+)</name>
        <dbReference type="ChEBI" id="CHEBI:18420"/>
    </ligand>
</feature>
<dbReference type="CDD" id="cd00593">
    <property type="entry name" value="RIBOc"/>
    <property type="match status" value="1"/>
</dbReference>
<dbReference type="GO" id="GO:0010468">
    <property type="term" value="P:regulation of gene expression"/>
    <property type="evidence" value="ECO:0007669"/>
    <property type="project" value="TreeGrafter"/>
</dbReference>
<protein>
    <recommendedName>
        <fullName evidence="9">Ribonuclease 3</fullName>
        <ecNumber evidence="9">3.1.26.3</ecNumber>
    </recommendedName>
    <alternativeName>
        <fullName evidence="9">Ribonuclease III</fullName>
        <shortName evidence="9">RNase III</shortName>
    </alternativeName>
</protein>
<dbReference type="InterPro" id="IPR036389">
    <property type="entry name" value="RNase_III_sf"/>
</dbReference>
<evidence type="ECO:0000256" key="1">
    <source>
        <dbReference type="ARBA" id="ARBA00000109"/>
    </source>
</evidence>
<dbReference type="PROSITE" id="PS50142">
    <property type="entry name" value="RNASE_3_2"/>
    <property type="match status" value="1"/>
</dbReference>
<keyword evidence="9" id="KW-0963">Cytoplasm</keyword>
<dbReference type="Pfam" id="PF00035">
    <property type="entry name" value="dsrm"/>
    <property type="match status" value="1"/>
</dbReference>
<feature type="compositionally biased region" description="Basic residues" evidence="10">
    <location>
        <begin position="37"/>
        <end position="49"/>
    </location>
</feature>
<dbReference type="Pfam" id="PF14622">
    <property type="entry name" value="Ribonucleas_3_3"/>
    <property type="match status" value="1"/>
</dbReference>
<dbReference type="SUPFAM" id="SSF54768">
    <property type="entry name" value="dsRNA-binding domain-like"/>
    <property type="match status" value="1"/>
</dbReference>
<dbReference type="EC" id="3.1.26.3" evidence="9"/>
<dbReference type="EMBL" id="AP023326">
    <property type="protein sequence ID" value="BCI66102.1"/>
    <property type="molecule type" value="Genomic_DNA"/>
</dbReference>
<comment type="subcellular location">
    <subcellularLocation>
        <location evidence="9">Cytoplasm</location>
    </subcellularLocation>
</comment>
<dbReference type="PROSITE" id="PS50137">
    <property type="entry name" value="DS_RBD"/>
    <property type="match status" value="1"/>
</dbReference>
<feature type="active site" evidence="9">
    <location>
        <position position="71"/>
    </location>
</feature>
<comment type="function">
    <text evidence="9">Digests double-stranded RNA. Involved in the processing of primary rRNA transcript to yield the immediate precursors to the large and small rRNAs (23S and 16S). Processes some mRNAs, and tRNAs when they are encoded in the rRNA operon. Processes pre-crRNA and tracrRNA of type II CRISPR loci if present in the organism.</text>
</comment>
<dbReference type="InterPro" id="IPR011907">
    <property type="entry name" value="RNase_III"/>
</dbReference>
<dbReference type="CDD" id="cd10845">
    <property type="entry name" value="DSRM_RNAse_III_family"/>
    <property type="match status" value="1"/>
</dbReference>
<dbReference type="GO" id="GO:0006397">
    <property type="term" value="P:mRNA processing"/>
    <property type="evidence" value="ECO:0007669"/>
    <property type="project" value="UniProtKB-UniRule"/>
</dbReference>
<evidence type="ECO:0000256" key="10">
    <source>
        <dbReference type="SAM" id="MobiDB-lite"/>
    </source>
</evidence>
<evidence type="ECO:0000313" key="13">
    <source>
        <dbReference type="EMBL" id="BCI66102.1"/>
    </source>
</evidence>
<dbReference type="GO" id="GO:0008033">
    <property type="term" value="P:tRNA processing"/>
    <property type="evidence" value="ECO:0007669"/>
    <property type="project" value="UniProtKB-KW"/>
</dbReference>
<dbReference type="SUPFAM" id="SSF69065">
    <property type="entry name" value="RNase III domain-like"/>
    <property type="match status" value="1"/>
</dbReference>
<comment type="subunit">
    <text evidence="9">Homodimer.</text>
</comment>
<keyword evidence="5 9" id="KW-0540">Nuclease</keyword>
<keyword evidence="3 9" id="KW-0698">rRNA processing</keyword>
<evidence type="ECO:0000256" key="7">
    <source>
        <dbReference type="ARBA" id="ARBA00022801"/>
    </source>
</evidence>
<dbReference type="AlphaFoldDB" id="A0A6S6PMZ2"/>
<feature type="domain" description="RNase III" evidence="12">
    <location>
        <begin position="12"/>
        <end position="154"/>
    </location>
</feature>
<evidence type="ECO:0000259" key="12">
    <source>
        <dbReference type="PROSITE" id="PS50142"/>
    </source>
</evidence>
<dbReference type="FunFam" id="1.10.1520.10:FF:000001">
    <property type="entry name" value="Ribonuclease 3"/>
    <property type="match status" value="1"/>
</dbReference>
<evidence type="ECO:0000256" key="5">
    <source>
        <dbReference type="ARBA" id="ARBA00022722"/>
    </source>
</evidence>
<keyword evidence="9" id="KW-0819">tRNA processing</keyword>
<keyword evidence="8 9" id="KW-0694">RNA-binding</keyword>
<evidence type="ECO:0000256" key="6">
    <source>
        <dbReference type="ARBA" id="ARBA00022759"/>
    </source>
</evidence>
<evidence type="ECO:0000256" key="9">
    <source>
        <dbReference type="HAMAP-Rule" id="MF_00104"/>
    </source>
</evidence>
<sequence length="254" mass="27203">MTNGDLVEQTVLDSLQQRIGYRFTSAKLLGEALTHRSAAHQRRTGKRPGKNSGKSQTKGAGSNERLEFIGDRVLGLLMAEWLLERYPDEQEGALGSRHAHLVSRTALAQVAQELGLPEALDVAEHEDKAGIRGTANVLADALEAILGALYLDGGLEPPRKLVRQWWDKAIIAQARPPKDPKTALQEWVLARGLALPAYEVVSADGPSHAPCFVVEVHAAGMIGEGEAGSKRAAESAAAANLLERFNTAPGAGRK</sequence>
<dbReference type="GO" id="GO:0003725">
    <property type="term" value="F:double-stranded RNA binding"/>
    <property type="evidence" value="ECO:0007669"/>
    <property type="project" value="TreeGrafter"/>
</dbReference>
<keyword evidence="6 9" id="KW-0255">Endonuclease</keyword>
<evidence type="ECO:0000256" key="3">
    <source>
        <dbReference type="ARBA" id="ARBA00022552"/>
    </source>
</evidence>
<dbReference type="GO" id="GO:0005737">
    <property type="term" value="C:cytoplasm"/>
    <property type="evidence" value="ECO:0007669"/>
    <property type="project" value="UniProtKB-SubCell"/>
</dbReference>
<keyword evidence="9" id="KW-0699">rRNA-binding</keyword>
<name>A0A6S6PMZ2_ACEAC</name>
<keyword evidence="9" id="KW-0460">Magnesium</keyword>
<dbReference type="SMART" id="SM00358">
    <property type="entry name" value="DSRM"/>
    <property type="match status" value="1"/>
</dbReference>
<dbReference type="GO" id="GO:0004525">
    <property type="term" value="F:ribonuclease III activity"/>
    <property type="evidence" value="ECO:0007669"/>
    <property type="project" value="UniProtKB-UniRule"/>
</dbReference>
<feature type="binding site" evidence="9">
    <location>
        <position position="143"/>
    </location>
    <ligand>
        <name>Mg(2+)</name>
        <dbReference type="ChEBI" id="CHEBI:18420"/>
    </ligand>
</feature>
<dbReference type="Gene3D" id="1.10.1520.10">
    <property type="entry name" value="Ribonuclease III domain"/>
    <property type="match status" value="1"/>
</dbReference>
<evidence type="ECO:0000256" key="4">
    <source>
        <dbReference type="ARBA" id="ARBA00022664"/>
    </source>
</evidence>
<proteinExistence type="inferred from homology"/>
<dbReference type="SMART" id="SM00535">
    <property type="entry name" value="RIBOc"/>
    <property type="match status" value="1"/>
</dbReference>
<feature type="active site" evidence="9">
    <location>
        <position position="143"/>
    </location>
</feature>
<feature type="binding site" evidence="9">
    <location>
        <position position="67"/>
    </location>
    <ligand>
        <name>Mg(2+)</name>
        <dbReference type="ChEBI" id="CHEBI:18420"/>
    </ligand>
</feature>
<evidence type="ECO:0000256" key="8">
    <source>
        <dbReference type="ARBA" id="ARBA00022884"/>
    </source>
</evidence>
<feature type="domain" description="DRBM" evidence="11">
    <location>
        <begin position="179"/>
        <end position="247"/>
    </location>
</feature>
<dbReference type="NCBIfam" id="TIGR02191">
    <property type="entry name" value="RNaseIII"/>
    <property type="match status" value="1"/>
</dbReference>
<organism evidence="13 14">
    <name type="scientific">Acetobacter aceti</name>
    <dbReference type="NCBI Taxonomy" id="435"/>
    <lineage>
        <taxon>Bacteria</taxon>
        <taxon>Pseudomonadati</taxon>
        <taxon>Pseudomonadota</taxon>
        <taxon>Alphaproteobacteria</taxon>
        <taxon>Acetobacterales</taxon>
        <taxon>Acetobacteraceae</taxon>
        <taxon>Acetobacter</taxon>
        <taxon>Acetobacter subgen. Acetobacter</taxon>
    </lineage>
</organism>
<dbReference type="GO" id="GO:0006364">
    <property type="term" value="P:rRNA processing"/>
    <property type="evidence" value="ECO:0007669"/>
    <property type="project" value="UniProtKB-UniRule"/>
</dbReference>
<feature type="region of interest" description="Disordered" evidence="10">
    <location>
        <begin position="35"/>
        <end position="62"/>
    </location>
</feature>
<dbReference type="Proteomes" id="UP000515220">
    <property type="component" value="Chromosome"/>
</dbReference>
<dbReference type="HAMAP" id="MF_00104">
    <property type="entry name" value="RNase_III"/>
    <property type="match status" value="1"/>
</dbReference>